<organism evidence="2">
    <name type="scientific">hydrothermal vent metagenome</name>
    <dbReference type="NCBI Taxonomy" id="652676"/>
    <lineage>
        <taxon>unclassified sequences</taxon>
        <taxon>metagenomes</taxon>
        <taxon>ecological metagenomes</taxon>
    </lineage>
</organism>
<dbReference type="Gene3D" id="2.60.120.200">
    <property type="match status" value="1"/>
</dbReference>
<gene>
    <name evidence="2" type="ORF">MNBD_CHLOROFLEXI01-1017</name>
</gene>
<feature type="compositionally biased region" description="Low complexity" evidence="1">
    <location>
        <begin position="213"/>
        <end position="251"/>
    </location>
</feature>
<feature type="compositionally biased region" description="Basic and acidic residues" evidence="1">
    <location>
        <begin position="318"/>
        <end position="335"/>
    </location>
</feature>
<evidence type="ECO:0000313" key="2">
    <source>
        <dbReference type="EMBL" id="VAW43290.1"/>
    </source>
</evidence>
<feature type="region of interest" description="Disordered" evidence="1">
    <location>
        <begin position="305"/>
        <end position="335"/>
    </location>
</feature>
<reference evidence="2" key="1">
    <citation type="submission" date="2018-06" db="EMBL/GenBank/DDBJ databases">
        <authorList>
            <person name="Zhirakovskaya E."/>
        </authorList>
    </citation>
    <scope>NUCLEOTIDE SEQUENCE</scope>
</reference>
<name>A0A3B0VS91_9ZZZZ</name>
<protein>
    <submittedName>
        <fullName evidence="2">Uncharacterized protein</fullName>
    </submittedName>
</protein>
<feature type="region of interest" description="Disordered" evidence="1">
    <location>
        <begin position="207"/>
        <end position="282"/>
    </location>
</feature>
<evidence type="ECO:0000256" key="1">
    <source>
        <dbReference type="SAM" id="MobiDB-lite"/>
    </source>
</evidence>
<dbReference type="EMBL" id="UOEU01001056">
    <property type="protein sequence ID" value="VAW43290.1"/>
    <property type="molecule type" value="Genomic_DNA"/>
</dbReference>
<accession>A0A3B0VS91</accession>
<feature type="compositionally biased region" description="Pro residues" evidence="1">
    <location>
        <begin position="252"/>
        <end position="280"/>
    </location>
</feature>
<dbReference type="AlphaFoldDB" id="A0A3B0VS91"/>
<proteinExistence type="predicted"/>
<sequence length="335" mass="34312">MREQFVLSLRHTGLETNYGIFLLEPVQSPWVSADIGTVGVTGSADETSGTFTIDGAGADIGGTADGFHYVYQSLAGDGEIIANVASLTGGGSIPKAGVMIRESLADDAIQISALVRGNRIRVYERTTTGGSTAELNGANNGAPEWLRIERTGNTFDLYRSNNGTSWTLMQSRTVTMGTNVFIGLAVTGNSTTTLATGTFDNVAVTGGGGGGPTATPTATQSPTATATSVGPTATASPTPTATSPGPTATATPSPPPTATATQPPPTPSPTPPPAPDPTPVPAKAGMVIRRVTYSVAGQAIALRVTGDPAGNNGIYYLHSDHPRLRGDKPRQQQRH</sequence>